<feature type="compositionally biased region" description="Basic and acidic residues" evidence="1">
    <location>
        <begin position="23"/>
        <end position="32"/>
    </location>
</feature>
<dbReference type="SUPFAM" id="SSF57903">
    <property type="entry name" value="FYVE/PHD zinc finger"/>
    <property type="match status" value="1"/>
</dbReference>
<comment type="caution">
    <text evidence="2">The sequence shown here is derived from an EMBL/GenBank/DDBJ whole genome shotgun (WGS) entry which is preliminary data.</text>
</comment>
<dbReference type="Gene3D" id="3.30.40.10">
    <property type="entry name" value="Zinc/RING finger domain, C3HC4 (zinc finger)"/>
    <property type="match status" value="1"/>
</dbReference>
<dbReference type="AlphaFoldDB" id="A0A9D4CBN5"/>
<feature type="compositionally biased region" description="Basic and acidic residues" evidence="1">
    <location>
        <begin position="40"/>
        <end position="53"/>
    </location>
</feature>
<feature type="compositionally biased region" description="Basic and acidic residues" evidence="1">
    <location>
        <begin position="1"/>
        <end position="15"/>
    </location>
</feature>
<keyword evidence="3" id="KW-1185">Reference proteome</keyword>
<organism evidence="2 3">
    <name type="scientific">Dreissena polymorpha</name>
    <name type="common">Zebra mussel</name>
    <name type="synonym">Mytilus polymorpha</name>
    <dbReference type="NCBI Taxonomy" id="45954"/>
    <lineage>
        <taxon>Eukaryota</taxon>
        <taxon>Metazoa</taxon>
        <taxon>Spiralia</taxon>
        <taxon>Lophotrochozoa</taxon>
        <taxon>Mollusca</taxon>
        <taxon>Bivalvia</taxon>
        <taxon>Autobranchia</taxon>
        <taxon>Heteroconchia</taxon>
        <taxon>Euheterodonta</taxon>
        <taxon>Imparidentia</taxon>
        <taxon>Neoheterodontei</taxon>
        <taxon>Myida</taxon>
        <taxon>Dreissenoidea</taxon>
        <taxon>Dreissenidae</taxon>
        <taxon>Dreissena</taxon>
    </lineage>
</organism>
<sequence>MNETPRLADTEHDMESDMNETSRLADTEHDMESDMNETPRLADTEHDIDEERSCPGCGSDEGDIDKWIKCVACPQRWHITFTGDAVLFEIPADHIVNYPFHCEYCL</sequence>
<evidence type="ECO:0000313" key="3">
    <source>
        <dbReference type="Proteomes" id="UP000828390"/>
    </source>
</evidence>
<gene>
    <name evidence="2" type="ORF">DPMN_064080</name>
</gene>
<reference evidence="2" key="1">
    <citation type="journal article" date="2019" name="bioRxiv">
        <title>The Genome of the Zebra Mussel, Dreissena polymorpha: A Resource for Invasive Species Research.</title>
        <authorList>
            <person name="McCartney M.A."/>
            <person name="Auch B."/>
            <person name="Kono T."/>
            <person name="Mallez S."/>
            <person name="Zhang Y."/>
            <person name="Obille A."/>
            <person name="Becker A."/>
            <person name="Abrahante J.E."/>
            <person name="Garbe J."/>
            <person name="Badalamenti J.P."/>
            <person name="Herman A."/>
            <person name="Mangelson H."/>
            <person name="Liachko I."/>
            <person name="Sullivan S."/>
            <person name="Sone E.D."/>
            <person name="Koren S."/>
            <person name="Silverstein K.A.T."/>
            <person name="Beckman K.B."/>
            <person name="Gohl D.M."/>
        </authorList>
    </citation>
    <scope>NUCLEOTIDE SEQUENCE</scope>
    <source>
        <strain evidence="2">Duluth1</strain>
        <tissue evidence="2">Whole animal</tissue>
    </source>
</reference>
<proteinExistence type="predicted"/>
<dbReference type="Proteomes" id="UP000828390">
    <property type="component" value="Unassembled WGS sequence"/>
</dbReference>
<feature type="region of interest" description="Disordered" evidence="1">
    <location>
        <begin position="1"/>
        <end position="57"/>
    </location>
</feature>
<reference evidence="2" key="2">
    <citation type="submission" date="2020-11" db="EMBL/GenBank/DDBJ databases">
        <authorList>
            <person name="McCartney M.A."/>
            <person name="Auch B."/>
            <person name="Kono T."/>
            <person name="Mallez S."/>
            <person name="Becker A."/>
            <person name="Gohl D.M."/>
            <person name="Silverstein K.A.T."/>
            <person name="Koren S."/>
            <person name="Bechman K.B."/>
            <person name="Herman A."/>
            <person name="Abrahante J.E."/>
            <person name="Garbe J."/>
        </authorList>
    </citation>
    <scope>NUCLEOTIDE SEQUENCE</scope>
    <source>
        <strain evidence="2">Duluth1</strain>
        <tissue evidence="2">Whole animal</tissue>
    </source>
</reference>
<dbReference type="InterPro" id="IPR011011">
    <property type="entry name" value="Znf_FYVE_PHD"/>
</dbReference>
<protein>
    <submittedName>
        <fullName evidence="2">Uncharacterized protein</fullName>
    </submittedName>
</protein>
<dbReference type="EMBL" id="JAIWYP010000013">
    <property type="protein sequence ID" value="KAH3721163.1"/>
    <property type="molecule type" value="Genomic_DNA"/>
</dbReference>
<dbReference type="InterPro" id="IPR013083">
    <property type="entry name" value="Znf_RING/FYVE/PHD"/>
</dbReference>
<evidence type="ECO:0000256" key="1">
    <source>
        <dbReference type="SAM" id="MobiDB-lite"/>
    </source>
</evidence>
<evidence type="ECO:0000313" key="2">
    <source>
        <dbReference type="EMBL" id="KAH3721163.1"/>
    </source>
</evidence>
<name>A0A9D4CBN5_DREPO</name>
<accession>A0A9D4CBN5</accession>